<evidence type="ECO:0008006" key="6">
    <source>
        <dbReference type="Google" id="ProtNLM"/>
    </source>
</evidence>
<dbReference type="GO" id="GO:0003951">
    <property type="term" value="F:NAD+ kinase activity"/>
    <property type="evidence" value="ECO:0007669"/>
    <property type="project" value="InterPro"/>
</dbReference>
<dbReference type="EMBL" id="BARW01006993">
    <property type="protein sequence ID" value="GAI83410.1"/>
    <property type="molecule type" value="Genomic_DNA"/>
</dbReference>
<dbReference type="Pfam" id="PF20143">
    <property type="entry name" value="NAD_kinase_C"/>
    <property type="match status" value="1"/>
</dbReference>
<dbReference type="PANTHER" id="PTHR20275:SF0">
    <property type="entry name" value="NAD KINASE"/>
    <property type="match status" value="1"/>
</dbReference>
<dbReference type="GO" id="GO:0006741">
    <property type="term" value="P:NADP+ biosynthetic process"/>
    <property type="evidence" value="ECO:0007669"/>
    <property type="project" value="InterPro"/>
</dbReference>
<evidence type="ECO:0000256" key="3">
    <source>
        <dbReference type="ARBA" id="ARBA00022857"/>
    </source>
</evidence>
<sequence length="239" mass="26434">MEKKIYRVVIIVNLLKEGAKILVREAKTYLEERGVEVAIFPVQENFSPEILPGTDMAITIGGDGTLLFCARILAGENIPILAVNLGDFGFIAEVSRSEWIEALEKYLAGQLGISRRIMFESSVERGGRSIACFRGLNDAVICAGGFSRIIHLRVYLRRTYVGRYRADGVIVATPTGSTAYSMSAGGPILHPEMEAFIFNPICPFTLSWTANVKRSIFLSLSRSVSTNPEYRSLSFKTRV</sequence>
<protein>
    <recommendedName>
        <fullName evidence="6">NAD(+) kinase</fullName>
    </recommendedName>
</protein>
<organism evidence="5">
    <name type="scientific">marine sediment metagenome</name>
    <dbReference type="NCBI Taxonomy" id="412755"/>
    <lineage>
        <taxon>unclassified sequences</taxon>
        <taxon>metagenomes</taxon>
        <taxon>ecological metagenomes</taxon>
    </lineage>
</organism>
<evidence type="ECO:0000256" key="1">
    <source>
        <dbReference type="ARBA" id="ARBA00022679"/>
    </source>
</evidence>
<evidence type="ECO:0000313" key="5">
    <source>
        <dbReference type="EMBL" id="GAI83410.1"/>
    </source>
</evidence>
<dbReference type="GO" id="GO:0019674">
    <property type="term" value="P:NAD+ metabolic process"/>
    <property type="evidence" value="ECO:0007669"/>
    <property type="project" value="InterPro"/>
</dbReference>
<dbReference type="HAMAP" id="MF_00361">
    <property type="entry name" value="NAD_kinase"/>
    <property type="match status" value="1"/>
</dbReference>
<keyword evidence="3" id="KW-0521">NADP</keyword>
<dbReference type="InterPro" id="IPR002504">
    <property type="entry name" value="NADK"/>
</dbReference>
<dbReference type="Gene3D" id="3.40.50.10330">
    <property type="entry name" value="Probable inorganic polyphosphate/atp-NAD kinase, domain 1"/>
    <property type="match status" value="1"/>
</dbReference>
<accession>X1T778</accession>
<keyword evidence="2" id="KW-0418">Kinase</keyword>
<dbReference type="SUPFAM" id="SSF111331">
    <property type="entry name" value="NAD kinase/diacylglycerol kinase-like"/>
    <property type="match status" value="1"/>
</dbReference>
<dbReference type="InterPro" id="IPR016064">
    <property type="entry name" value="NAD/diacylglycerol_kinase_sf"/>
</dbReference>
<keyword evidence="1" id="KW-0808">Transferase</keyword>
<name>X1T778_9ZZZZ</name>
<reference evidence="5" key="1">
    <citation type="journal article" date="2014" name="Front. Microbiol.">
        <title>High frequency of phylogenetically diverse reductive dehalogenase-homologous genes in deep subseafloor sedimentary metagenomes.</title>
        <authorList>
            <person name="Kawai M."/>
            <person name="Futagami T."/>
            <person name="Toyoda A."/>
            <person name="Takaki Y."/>
            <person name="Nishi S."/>
            <person name="Hori S."/>
            <person name="Arai W."/>
            <person name="Tsubouchi T."/>
            <person name="Morono Y."/>
            <person name="Uchiyama I."/>
            <person name="Ito T."/>
            <person name="Fujiyama A."/>
            <person name="Inagaki F."/>
            <person name="Takami H."/>
        </authorList>
    </citation>
    <scope>NUCLEOTIDE SEQUENCE</scope>
    <source>
        <strain evidence="5">Expedition CK06-06</strain>
    </source>
</reference>
<evidence type="ECO:0000256" key="4">
    <source>
        <dbReference type="ARBA" id="ARBA00023027"/>
    </source>
</evidence>
<dbReference type="InterPro" id="IPR017437">
    <property type="entry name" value="ATP-NAD_kinase_PpnK-typ_C"/>
</dbReference>
<dbReference type="InterPro" id="IPR017438">
    <property type="entry name" value="ATP-NAD_kinase_N"/>
</dbReference>
<dbReference type="Pfam" id="PF01513">
    <property type="entry name" value="NAD_kinase"/>
    <property type="match status" value="1"/>
</dbReference>
<dbReference type="Gene3D" id="2.60.200.30">
    <property type="entry name" value="Probable inorganic polyphosphate/atp-NAD kinase, domain 2"/>
    <property type="match status" value="1"/>
</dbReference>
<evidence type="ECO:0000256" key="2">
    <source>
        <dbReference type="ARBA" id="ARBA00022777"/>
    </source>
</evidence>
<gene>
    <name evidence="5" type="ORF">S12H4_14641</name>
</gene>
<dbReference type="AlphaFoldDB" id="X1T778"/>
<comment type="caution">
    <text evidence="5">The sequence shown here is derived from an EMBL/GenBank/DDBJ whole genome shotgun (WGS) entry which is preliminary data.</text>
</comment>
<proteinExistence type="inferred from homology"/>
<dbReference type="PANTHER" id="PTHR20275">
    <property type="entry name" value="NAD KINASE"/>
    <property type="match status" value="1"/>
</dbReference>
<keyword evidence="4" id="KW-0520">NAD</keyword>